<keyword evidence="10" id="KW-0969">Cilium</keyword>
<feature type="domain" description="Flagellar basal-body/hook protein C-terminal" evidence="8">
    <location>
        <begin position="602"/>
        <end position="642"/>
    </location>
</feature>
<dbReference type="InterPro" id="IPR010930">
    <property type="entry name" value="Flg_bb/hook_C_dom"/>
</dbReference>
<evidence type="ECO:0000256" key="6">
    <source>
        <dbReference type="ARBA" id="ARBA00023143"/>
    </source>
</evidence>
<evidence type="ECO:0000256" key="1">
    <source>
        <dbReference type="ARBA" id="ARBA00004365"/>
    </source>
</evidence>
<keyword evidence="7" id="KW-0175">Coiled coil</keyword>
<evidence type="ECO:0000256" key="2">
    <source>
        <dbReference type="ARBA" id="ARBA00004613"/>
    </source>
</evidence>
<dbReference type="Pfam" id="PF06429">
    <property type="entry name" value="Flg_bbr_C"/>
    <property type="match status" value="1"/>
</dbReference>
<dbReference type="RefSeq" id="WP_347308686.1">
    <property type="nucleotide sequence ID" value="NZ_JBAJEX010000008.1"/>
</dbReference>
<proteinExistence type="inferred from homology"/>
<dbReference type="Pfam" id="PF22638">
    <property type="entry name" value="FlgK_D1"/>
    <property type="match status" value="1"/>
</dbReference>
<dbReference type="NCBIfam" id="TIGR02492">
    <property type="entry name" value="flgK_ends"/>
    <property type="match status" value="1"/>
</dbReference>
<dbReference type="PANTHER" id="PTHR30033">
    <property type="entry name" value="FLAGELLAR HOOK-ASSOCIATED PROTEIN 1"/>
    <property type="match status" value="1"/>
</dbReference>
<evidence type="ECO:0000313" key="11">
    <source>
        <dbReference type="Proteomes" id="UP001482231"/>
    </source>
</evidence>
<reference evidence="10 11" key="1">
    <citation type="submission" date="2024-02" db="EMBL/GenBank/DDBJ databases">
        <title>New thermophilic sulfur-oxidizing bacteria from a hot springs of the Uzon caldera (Kamchatka, Russia).</title>
        <authorList>
            <person name="Dukat A.M."/>
            <person name="Elcheninov A.G."/>
            <person name="Frolov E.N."/>
        </authorList>
    </citation>
    <scope>NUCLEOTIDE SEQUENCE [LARGE SCALE GENOMIC DNA]</scope>
    <source>
        <strain evidence="10 11">AK1</strain>
    </source>
</reference>
<gene>
    <name evidence="10" type="primary">flgK</name>
    <name evidence="10" type="ORF">V6E02_10175</name>
</gene>
<dbReference type="SUPFAM" id="SSF64518">
    <property type="entry name" value="Phase 1 flagellin"/>
    <property type="match status" value="2"/>
</dbReference>
<evidence type="ECO:0000259" key="8">
    <source>
        <dbReference type="Pfam" id="PF06429"/>
    </source>
</evidence>
<dbReference type="EMBL" id="JBAJEX010000008">
    <property type="protein sequence ID" value="MEO1767576.1"/>
    <property type="molecule type" value="Genomic_DNA"/>
</dbReference>
<keyword evidence="10" id="KW-0966">Cell projection</keyword>
<dbReference type="PANTHER" id="PTHR30033:SF1">
    <property type="entry name" value="FLAGELLAR HOOK-ASSOCIATED PROTEIN 1"/>
    <property type="match status" value="1"/>
</dbReference>
<organism evidence="10 11">
    <name type="scientific">Thiobacter aerophilum</name>
    <dbReference type="NCBI Taxonomy" id="3121275"/>
    <lineage>
        <taxon>Bacteria</taxon>
        <taxon>Pseudomonadati</taxon>
        <taxon>Pseudomonadota</taxon>
        <taxon>Betaproteobacteria</taxon>
        <taxon>Burkholderiales</taxon>
        <taxon>Thiobacteraceae</taxon>
        <taxon>Thiobacter</taxon>
    </lineage>
</organism>
<accession>A0ABV0EGA2</accession>
<keyword evidence="5" id="KW-0964">Secreted</keyword>
<comment type="similarity">
    <text evidence="3">Belongs to the flagella basal body rod proteins family.</text>
</comment>
<evidence type="ECO:0000256" key="3">
    <source>
        <dbReference type="ARBA" id="ARBA00009677"/>
    </source>
</evidence>
<dbReference type="PRINTS" id="PR01005">
    <property type="entry name" value="FLGHOOKAP1"/>
</dbReference>
<sequence length="644" mass="67271">MTSSIIDIGVRALNVAQYGLVTTQHNIANVNTPGFHRQEIRQSTLLPFGTGAGWLGQGAKVDTVKRIYNEFLDNQVLATTAQSAFFETYSFQVRQLDNLLGDPNSGLSPALQQFFTGVQTVANDPASVPARQLLISSAQALVARFNAMDQRIQGIREGVDTQLQGVTAEINAYAAQIAQLNEKIVLAQNTNRQPPNDLLDQRDQLIAELNERVRATVVKQDDGTFNVFIGNGQALVVGHVPFRLAAVRSTLDPDNLDVVLQTGGGGQIALNQLDLTGGKLGGLLAFRREALDAAQNGLGRVAVTLAETFNNQHRLGQDLLGALGGDFFKLASTTPTVKASDANTGTGVLSASLVTSNAGAAALTTGSYRLTYQAGSNSYVVEDLVNHTTNTVAAGSLATAIPGLTLSMTGSPTDGDSFLVLPSRYGARDISLAIDDVNRIAAGAPIRASAAVSNTGSATITPGTVDATSQPPLNPNLLAPVTITFTSPTTFDVSGVGTGNPTGLSYTSGGAISFNGWTVQISGVPAAGDTFTIGPNTGGIGDGRNALELAALQIRNLLAGNTTTYQGAYSQMVSAVGSRSQEVQINAKAQAALLTQTKQAQQEVSGVNLDEEAANLLRYQQAYQAAAKVVQTGNILFDTILGLR</sequence>
<keyword evidence="11" id="KW-1185">Reference proteome</keyword>
<dbReference type="Proteomes" id="UP001482231">
    <property type="component" value="Unassembled WGS sequence"/>
</dbReference>
<keyword evidence="10" id="KW-0282">Flagellum</keyword>
<evidence type="ECO:0000256" key="4">
    <source>
        <dbReference type="ARBA" id="ARBA00016244"/>
    </source>
</evidence>
<protein>
    <recommendedName>
        <fullName evidence="4">Flagellar hook-associated protein 1</fullName>
    </recommendedName>
</protein>
<comment type="caution">
    <text evidence="10">The sequence shown here is derived from an EMBL/GenBank/DDBJ whole genome shotgun (WGS) entry which is preliminary data.</text>
</comment>
<dbReference type="InterPro" id="IPR053927">
    <property type="entry name" value="FlgK_helical"/>
</dbReference>
<evidence type="ECO:0000259" key="9">
    <source>
        <dbReference type="Pfam" id="PF22638"/>
    </source>
</evidence>
<feature type="domain" description="Flagellar hook-associated protein FlgK helical" evidence="9">
    <location>
        <begin position="94"/>
        <end position="328"/>
    </location>
</feature>
<evidence type="ECO:0000256" key="7">
    <source>
        <dbReference type="SAM" id="Coils"/>
    </source>
</evidence>
<evidence type="ECO:0000256" key="5">
    <source>
        <dbReference type="ARBA" id="ARBA00022525"/>
    </source>
</evidence>
<name>A0ABV0EGA2_9BURK</name>
<feature type="coiled-coil region" evidence="7">
    <location>
        <begin position="163"/>
        <end position="190"/>
    </location>
</feature>
<evidence type="ECO:0000313" key="10">
    <source>
        <dbReference type="EMBL" id="MEO1767576.1"/>
    </source>
</evidence>
<comment type="subcellular location">
    <subcellularLocation>
        <location evidence="1">Bacterial flagellum</location>
    </subcellularLocation>
    <subcellularLocation>
        <location evidence="2">Secreted</location>
    </subcellularLocation>
</comment>
<dbReference type="InterPro" id="IPR002371">
    <property type="entry name" value="FlgK"/>
</dbReference>
<keyword evidence="6" id="KW-0975">Bacterial flagellum</keyword>